<name>A0AAE0FZ79_9CHLO</name>
<proteinExistence type="inferred from homology"/>
<keyword evidence="8" id="KW-1185">Reference proteome</keyword>
<evidence type="ECO:0000256" key="5">
    <source>
        <dbReference type="SAM" id="MobiDB-lite"/>
    </source>
</evidence>
<keyword evidence="3" id="KW-0333">Golgi apparatus</keyword>
<evidence type="ECO:0000259" key="6">
    <source>
        <dbReference type="PROSITE" id="PS50026"/>
    </source>
</evidence>
<feature type="disulfide bond" evidence="4">
    <location>
        <begin position="154"/>
        <end position="163"/>
    </location>
</feature>
<gene>
    <name evidence="7" type="ORF">CYMTET_22761</name>
</gene>
<evidence type="ECO:0000256" key="1">
    <source>
        <dbReference type="ARBA" id="ARBA00004323"/>
    </source>
</evidence>
<dbReference type="PANTHER" id="PTHR11062:SF376">
    <property type="entry name" value="EXOSTOSIN FAMILY PROTEIN"/>
    <property type="match status" value="1"/>
</dbReference>
<keyword evidence="4" id="KW-1015">Disulfide bond</keyword>
<comment type="subcellular location">
    <subcellularLocation>
        <location evidence="1">Golgi apparatus membrane</location>
        <topology evidence="1">Single-pass type II membrane protein</topology>
    </subcellularLocation>
</comment>
<dbReference type="InterPro" id="IPR000742">
    <property type="entry name" value="EGF"/>
</dbReference>
<feature type="region of interest" description="Disordered" evidence="5">
    <location>
        <begin position="839"/>
        <end position="869"/>
    </location>
</feature>
<comment type="similarity">
    <text evidence="2">Belongs to the glycosyltransferase 47 family.</text>
</comment>
<sequence length="869" mass="95131">MHSCQVLRACSNAPAGLCESHRYQGEIMTDAVGATAWCRSLAFGFVLLLSVLAGITQGGEVTELALPHLRRLSQDWSTHHSEALERFMRRAEEVAVSHARGELKSRSAIEKGYKKRVARNETGTPPAVAPSGGCPSDCRFPQGTCQRDVGRCDCPPGRTGASCLDPARPRCAVGKLNESGYTLRCDLATLPCGCYLDCLTTFGRMPDSMPPYCFKTDTTSVLRQGAESIFNAPILRVDNGELVPDPIVSNCRLSPNKKKNQTCVRAPWAQGIVFSETCGSAECVPTLQRWHSRLKVSSYIRNTHEEEYAAPNSKEAALRAHVGGTCNNPTCGGNGICVHGGCECGQGFRAEAGSSCIRPEGVASLPARCLSGCGEHGTCKEGTCICHTGFYGSDCSLSFTLNRTELLWGKMPRAEIPSPAIYVYSLPPNFTTHLLPPSSYRRQSAVGLSAALLMDRLLSSTHRTSDPTQADFFYVGLSTGSFLGPKGVAEAIKYIQTKYPFWQRKRGADHIFMVADDMGSCGGDGTLALLTNKSIRLTYFGYHGPNLGHNEERCFHPGKDIVIPDFEATPDFARESWEKQQTATNVSPMRNITLQFAGEIIDADVNESDVGTITKQLNVRRLVYRLHGHVPGFEIATPSQRKVNFYRMQQAVFCLAPAGVTGLWGQRVTMALLLGCIPVIIQDNYEQPFEEYLPYGRFAVRVKEEDVPHLPSILANISGEAQQSMQREVACVASRFYWGSVFGPFRDDLESKEDAFATLMSVLRSRLKRTQGEASYARSIPSACDEEEGKKSAGLPFLRHPAYRAWMSYFEHTWNSLLPPGGDVCRGKGSNRPCDARESLFLSMSPPPSPLPPYPPPKLTIVNIDSPGG</sequence>
<keyword evidence="4" id="KW-0245">EGF-like domain</keyword>
<comment type="caution">
    <text evidence="7">The sequence shown here is derived from an EMBL/GenBank/DDBJ whole genome shotgun (WGS) entry which is preliminary data.</text>
</comment>
<dbReference type="InterPro" id="IPR040911">
    <property type="entry name" value="Exostosin_GT47"/>
</dbReference>
<dbReference type="Gene3D" id="2.170.300.10">
    <property type="entry name" value="Tie2 ligand-binding domain superfamily"/>
    <property type="match status" value="1"/>
</dbReference>
<dbReference type="EMBL" id="LGRX02011604">
    <property type="protein sequence ID" value="KAK3268747.1"/>
    <property type="molecule type" value="Genomic_DNA"/>
</dbReference>
<dbReference type="PROSITE" id="PS00022">
    <property type="entry name" value="EGF_1"/>
    <property type="match status" value="2"/>
</dbReference>
<dbReference type="GO" id="GO:0016757">
    <property type="term" value="F:glycosyltransferase activity"/>
    <property type="evidence" value="ECO:0007669"/>
    <property type="project" value="InterPro"/>
</dbReference>
<dbReference type="Proteomes" id="UP001190700">
    <property type="component" value="Unassembled WGS sequence"/>
</dbReference>
<evidence type="ECO:0000313" key="8">
    <source>
        <dbReference type="Proteomes" id="UP001190700"/>
    </source>
</evidence>
<evidence type="ECO:0000256" key="4">
    <source>
        <dbReference type="PROSITE-ProRule" id="PRU00076"/>
    </source>
</evidence>
<dbReference type="GO" id="GO:0000139">
    <property type="term" value="C:Golgi membrane"/>
    <property type="evidence" value="ECO:0007669"/>
    <property type="project" value="UniProtKB-SubCell"/>
</dbReference>
<dbReference type="InterPro" id="IPR004263">
    <property type="entry name" value="Exostosin"/>
</dbReference>
<dbReference type="SMART" id="SM00181">
    <property type="entry name" value="EGF"/>
    <property type="match status" value="3"/>
</dbReference>
<feature type="compositionally biased region" description="Pro residues" evidence="5">
    <location>
        <begin position="845"/>
        <end position="858"/>
    </location>
</feature>
<evidence type="ECO:0000256" key="2">
    <source>
        <dbReference type="ARBA" id="ARBA00010271"/>
    </source>
</evidence>
<comment type="caution">
    <text evidence="4">Lacks conserved residue(s) required for the propagation of feature annotation.</text>
</comment>
<dbReference type="PANTHER" id="PTHR11062">
    <property type="entry name" value="EXOSTOSIN HEPARAN SULFATE GLYCOSYLTRANSFERASE -RELATED"/>
    <property type="match status" value="1"/>
</dbReference>
<reference evidence="7 8" key="1">
    <citation type="journal article" date="2015" name="Genome Biol. Evol.">
        <title>Comparative Genomics of a Bacterivorous Green Alga Reveals Evolutionary Causalities and Consequences of Phago-Mixotrophic Mode of Nutrition.</title>
        <authorList>
            <person name="Burns J.A."/>
            <person name="Paasch A."/>
            <person name="Narechania A."/>
            <person name="Kim E."/>
        </authorList>
    </citation>
    <scope>NUCLEOTIDE SEQUENCE [LARGE SCALE GENOMIC DNA]</scope>
    <source>
        <strain evidence="7 8">PLY_AMNH</strain>
    </source>
</reference>
<dbReference type="Pfam" id="PF03016">
    <property type="entry name" value="Exostosin_GT47"/>
    <property type="match status" value="1"/>
</dbReference>
<dbReference type="AlphaFoldDB" id="A0AAE0FZ79"/>
<organism evidence="7 8">
    <name type="scientific">Cymbomonas tetramitiformis</name>
    <dbReference type="NCBI Taxonomy" id="36881"/>
    <lineage>
        <taxon>Eukaryota</taxon>
        <taxon>Viridiplantae</taxon>
        <taxon>Chlorophyta</taxon>
        <taxon>Pyramimonadophyceae</taxon>
        <taxon>Pyramimonadales</taxon>
        <taxon>Pyramimonadaceae</taxon>
        <taxon>Cymbomonas</taxon>
    </lineage>
</organism>
<feature type="domain" description="EGF-like" evidence="6">
    <location>
        <begin position="130"/>
        <end position="164"/>
    </location>
</feature>
<protein>
    <recommendedName>
        <fullName evidence="6">EGF-like domain-containing protein</fullName>
    </recommendedName>
</protein>
<accession>A0AAE0FZ79</accession>
<dbReference type="PROSITE" id="PS50026">
    <property type="entry name" value="EGF_3"/>
    <property type="match status" value="1"/>
</dbReference>
<evidence type="ECO:0000256" key="3">
    <source>
        <dbReference type="ARBA" id="ARBA00023034"/>
    </source>
</evidence>
<evidence type="ECO:0000313" key="7">
    <source>
        <dbReference type="EMBL" id="KAK3268747.1"/>
    </source>
</evidence>
<dbReference type="PROSITE" id="PS01186">
    <property type="entry name" value="EGF_2"/>
    <property type="match status" value="1"/>
</dbReference>